<dbReference type="VEuPathDB" id="VectorBase:LLOJ008897"/>
<organism evidence="1 2">
    <name type="scientific">Lutzomyia longipalpis</name>
    <name type="common">Sand fly</name>
    <dbReference type="NCBI Taxonomy" id="7200"/>
    <lineage>
        <taxon>Eukaryota</taxon>
        <taxon>Metazoa</taxon>
        <taxon>Ecdysozoa</taxon>
        <taxon>Arthropoda</taxon>
        <taxon>Hexapoda</taxon>
        <taxon>Insecta</taxon>
        <taxon>Pterygota</taxon>
        <taxon>Neoptera</taxon>
        <taxon>Endopterygota</taxon>
        <taxon>Diptera</taxon>
        <taxon>Nematocera</taxon>
        <taxon>Psychodoidea</taxon>
        <taxon>Psychodidae</taxon>
        <taxon>Lutzomyia</taxon>
        <taxon>Lutzomyia</taxon>
    </lineage>
</organism>
<dbReference type="Proteomes" id="UP000092461">
    <property type="component" value="Unassembled WGS sequence"/>
</dbReference>
<evidence type="ECO:0000313" key="1">
    <source>
        <dbReference type="EnsemblMetazoa" id="LLOJ008897-PA"/>
    </source>
</evidence>
<protein>
    <submittedName>
        <fullName evidence="1">Uncharacterized protein</fullName>
    </submittedName>
</protein>
<accession>A0A1B0CVB2</accession>
<evidence type="ECO:0000313" key="2">
    <source>
        <dbReference type="Proteomes" id="UP000092461"/>
    </source>
</evidence>
<dbReference type="EnsemblMetazoa" id="LLOJ008897-RA">
    <property type="protein sequence ID" value="LLOJ008897-PA"/>
    <property type="gene ID" value="LLOJ008897"/>
</dbReference>
<dbReference type="AlphaFoldDB" id="A0A1B0CVB2"/>
<sequence>MFVALSVAIVVIDDVCSFRLVYFPPACWLFFLLYPPRLVYGIESKNDVRRRLVSEYHLPLV</sequence>
<proteinExistence type="predicted"/>
<keyword evidence="2" id="KW-1185">Reference proteome</keyword>
<dbReference type="EMBL" id="AJWK01030388">
    <property type="status" value="NOT_ANNOTATED_CDS"/>
    <property type="molecule type" value="Genomic_DNA"/>
</dbReference>
<reference evidence="1" key="1">
    <citation type="submission" date="2020-05" db="UniProtKB">
        <authorList>
            <consortium name="EnsemblMetazoa"/>
        </authorList>
    </citation>
    <scope>IDENTIFICATION</scope>
    <source>
        <strain evidence="1">Jacobina</strain>
    </source>
</reference>
<name>A0A1B0CVB2_LUTLO</name>